<evidence type="ECO:0000259" key="1">
    <source>
        <dbReference type="Pfam" id="PF01637"/>
    </source>
</evidence>
<dbReference type="PANTHER" id="PTHR34704">
    <property type="entry name" value="ATPASE"/>
    <property type="match status" value="1"/>
</dbReference>
<organism evidence="2 3">
    <name type="scientific">Candidatus Paracaedimonas acanthamoebae</name>
    <dbReference type="NCBI Taxonomy" id="244581"/>
    <lineage>
        <taxon>Bacteria</taxon>
        <taxon>Pseudomonadati</taxon>
        <taxon>Pseudomonadota</taxon>
        <taxon>Alphaproteobacteria</taxon>
        <taxon>Holosporales</taxon>
        <taxon>Caedimonadaceae</taxon>
        <taxon>Candidatus Paracaedimonas</taxon>
    </lineage>
</organism>
<dbReference type="InterPro" id="IPR011579">
    <property type="entry name" value="ATPase_dom"/>
</dbReference>
<protein>
    <submittedName>
        <fullName evidence="2">AAA family ATPase</fullName>
    </submittedName>
</protein>
<sequence>MSTSVFVGRQDELERLEALFTKKSASLVVVRGRRRVGKSRLIERFSQGKTFFSFSGIPPAEGTNAQLQRDIFAKQLGNQIGLPGIQSQDWSDLFTLLARQAQHGRVVILFDEISWMGSLDPTFLGKLKNAWDIEFQKNPNLILILCGSVSTWIEKNVISSTAFFGRISLYLTLDELPLHDCHALLKAQGFLGSMYETFKVLSVSGGIPWYISQVQPKLNADDNIKNLCFRKDGILFNEFDLIFHDLFEKRSEIYRPLIEALANGVMEFNEICETLKYQKSGSVSGYLEDLMHSGFIARDYTWDLKSGKPSRLSHFRLSDNYMRFYLKFIKPNKPKILQDRFKDSGIDILPGWRSILGLQFENLVLKNRTKIWEQLGIKAQDIVADNPYFQRKTVKTPGCQIDYLIQTRFNTLFAVEIKFSQAELKIDIVHEMKEKLSRLILPRRFSCWPILIHVNGVHESIEEAGYFTKIINFGDFLANEDPLKIKHNI</sequence>
<gene>
    <name evidence="2" type="ORF">J0H12_06660</name>
</gene>
<dbReference type="EMBL" id="JAFKGL010000028">
    <property type="protein sequence ID" value="MBN9413584.1"/>
    <property type="molecule type" value="Genomic_DNA"/>
</dbReference>
<dbReference type="Proteomes" id="UP000664414">
    <property type="component" value="Unassembled WGS sequence"/>
</dbReference>
<dbReference type="Pfam" id="PF01637">
    <property type="entry name" value="ATPase_2"/>
    <property type="match status" value="1"/>
</dbReference>
<dbReference type="Gene3D" id="3.40.50.300">
    <property type="entry name" value="P-loop containing nucleotide triphosphate hydrolases"/>
    <property type="match status" value="1"/>
</dbReference>
<dbReference type="AlphaFoldDB" id="A0A8J7PXN5"/>
<proteinExistence type="predicted"/>
<accession>A0A8J7PXN5</accession>
<dbReference type="GO" id="GO:0005524">
    <property type="term" value="F:ATP binding"/>
    <property type="evidence" value="ECO:0007669"/>
    <property type="project" value="InterPro"/>
</dbReference>
<dbReference type="PANTHER" id="PTHR34704:SF1">
    <property type="entry name" value="ATPASE"/>
    <property type="match status" value="1"/>
</dbReference>
<comment type="caution">
    <text evidence="2">The sequence shown here is derived from an EMBL/GenBank/DDBJ whole genome shotgun (WGS) entry which is preliminary data.</text>
</comment>
<dbReference type="SUPFAM" id="SSF52540">
    <property type="entry name" value="P-loop containing nucleoside triphosphate hydrolases"/>
    <property type="match status" value="1"/>
</dbReference>
<name>A0A8J7PXN5_9PROT</name>
<evidence type="ECO:0000313" key="3">
    <source>
        <dbReference type="Proteomes" id="UP000664414"/>
    </source>
</evidence>
<evidence type="ECO:0000313" key="2">
    <source>
        <dbReference type="EMBL" id="MBN9413584.1"/>
    </source>
</evidence>
<feature type="domain" description="ATPase" evidence="1">
    <location>
        <begin position="6"/>
        <end position="214"/>
    </location>
</feature>
<dbReference type="InterPro" id="IPR027417">
    <property type="entry name" value="P-loop_NTPase"/>
</dbReference>
<reference evidence="2" key="1">
    <citation type="submission" date="2021-02" db="EMBL/GenBank/DDBJ databases">
        <title>Thiocyanate and organic carbon inputs drive convergent selection for specific autotrophic Afipia and Thiobacillus strains within complex microbiomes.</title>
        <authorList>
            <person name="Huddy R.J."/>
            <person name="Sachdeva R."/>
            <person name="Kadzinga F."/>
            <person name="Kantor R.S."/>
            <person name="Harrison S.T.L."/>
            <person name="Banfield J.F."/>
        </authorList>
    </citation>
    <scope>NUCLEOTIDE SEQUENCE</scope>
    <source>
        <strain evidence="2">SCN18_10_11_15_R4_P_38_20</strain>
    </source>
</reference>